<gene>
    <name evidence="12" type="ORF">HPP92_006931</name>
</gene>
<comment type="similarity">
    <text evidence="2">Belongs to the CONSTANS family.</text>
</comment>
<comment type="caution">
    <text evidence="12">The sequence shown here is derived from an EMBL/GenBank/DDBJ whole genome shotgun (WGS) entry which is preliminary data.</text>
</comment>
<evidence type="ECO:0000256" key="7">
    <source>
        <dbReference type="ARBA" id="ARBA00023242"/>
    </source>
</evidence>
<evidence type="ECO:0000313" key="12">
    <source>
        <dbReference type="EMBL" id="KAG0488120.1"/>
    </source>
</evidence>
<evidence type="ECO:0000256" key="8">
    <source>
        <dbReference type="PROSITE-ProRule" id="PRU00024"/>
    </source>
</evidence>
<evidence type="ECO:0000259" key="10">
    <source>
        <dbReference type="PROSITE" id="PS50119"/>
    </source>
</evidence>
<dbReference type="Proteomes" id="UP000636800">
    <property type="component" value="Chromosome 3"/>
</dbReference>
<accession>A0A835R9J1</accession>
<sequence length="327" mass="36245">MVAASTEAAPCGFCGGATPVVYCRADSASLCLSCDHKVHAANTVSSRHHRSLLCDGCATAPAVFFCPSPPHGLALCSNCDFDAHREEGHRLDRRAVEPFSGCPTGAELAAVLGLQDEKGDVSGKVVEGWPWETPPVFSWDDLILPPTTTPFHGYQAMGVPPPAKDRNSYCGKRKEEILRQIRELSNNESDVVNYNEVVETAMELRKVPLENFQLEKLDPECGFNPIFITPNCEHQAAINTISASSESLPENLKQGPRNPEYHGIISALPHKDAFELLNRSSVLSRYKEKRKTRRYDKLVRYESRKARAESRLRIKGRFAKVSQIIDP</sequence>
<evidence type="ECO:0000313" key="13">
    <source>
        <dbReference type="Proteomes" id="UP000636800"/>
    </source>
</evidence>
<feature type="domain" description="CCT" evidence="11">
    <location>
        <begin position="279"/>
        <end position="321"/>
    </location>
</feature>
<proteinExistence type="inferred from homology"/>
<dbReference type="GO" id="GO:0005634">
    <property type="term" value="C:nucleus"/>
    <property type="evidence" value="ECO:0007669"/>
    <property type="project" value="UniProtKB-SubCell"/>
</dbReference>
<feature type="domain" description="B box-type" evidence="10">
    <location>
        <begin position="6"/>
        <end position="53"/>
    </location>
</feature>
<dbReference type="PROSITE" id="PS51017">
    <property type="entry name" value="CCT"/>
    <property type="match status" value="1"/>
</dbReference>
<dbReference type="PROSITE" id="PS50119">
    <property type="entry name" value="ZF_BBOX"/>
    <property type="match status" value="1"/>
</dbReference>
<evidence type="ECO:0000256" key="2">
    <source>
        <dbReference type="ARBA" id="ARBA00010024"/>
    </source>
</evidence>
<dbReference type="SMART" id="SM00336">
    <property type="entry name" value="BBOX"/>
    <property type="match status" value="1"/>
</dbReference>
<evidence type="ECO:0000256" key="5">
    <source>
        <dbReference type="ARBA" id="ARBA00022771"/>
    </source>
</evidence>
<dbReference type="PANTHER" id="PTHR31717:SF45">
    <property type="entry name" value="ZINC FINGER PROTEIN CONSTANS-LIKE 14-RELATED"/>
    <property type="match status" value="1"/>
</dbReference>
<dbReference type="Pfam" id="PF06203">
    <property type="entry name" value="CCT"/>
    <property type="match status" value="1"/>
</dbReference>
<evidence type="ECO:0008006" key="14">
    <source>
        <dbReference type="Google" id="ProtNLM"/>
    </source>
</evidence>
<keyword evidence="7 9" id="KW-0539">Nucleus</keyword>
<dbReference type="CDD" id="cd19821">
    <property type="entry name" value="Bbox1_BBX-like"/>
    <property type="match status" value="1"/>
</dbReference>
<keyword evidence="5 8" id="KW-0863">Zinc-finger</keyword>
<keyword evidence="4" id="KW-0677">Repeat</keyword>
<evidence type="ECO:0000256" key="3">
    <source>
        <dbReference type="ARBA" id="ARBA00022723"/>
    </source>
</evidence>
<comment type="subcellular location">
    <subcellularLocation>
        <location evidence="1 9">Nucleus</location>
    </subcellularLocation>
</comment>
<evidence type="ECO:0000256" key="9">
    <source>
        <dbReference type="PROSITE-ProRule" id="PRU00357"/>
    </source>
</evidence>
<protein>
    <recommendedName>
        <fullName evidence="14">Zinc finger protein CONSTANS-LIKE 13</fullName>
    </recommendedName>
</protein>
<dbReference type="AlphaFoldDB" id="A0A835R9J1"/>
<keyword evidence="13" id="KW-1185">Reference proteome</keyword>
<dbReference type="InterPro" id="IPR049808">
    <property type="entry name" value="CONSTANS-like_Bbox1"/>
</dbReference>
<dbReference type="OrthoDB" id="2110130at2759"/>
<evidence type="ECO:0000256" key="6">
    <source>
        <dbReference type="ARBA" id="ARBA00022833"/>
    </source>
</evidence>
<keyword evidence="6" id="KW-0862">Zinc</keyword>
<organism evidence="12 13">
    <name type="scientific">Vanilla planifolia</name>
    <name type="common">Vanilla</name>
    <dbReference type="NCBI Taxonomy" id="51239"/>
    <lineage>
        <taxon>Eukaryota</taxon>
        <taxon>Viridiplantae</taxon>
        <taxon>Streptophyta</taxon>
        <taxon>Embryophyta</taxon>
        <taxon>Tracheophyta</taxon>
        <taxon>Spermatophyta</taxon>
        <taxon>Magnoliopsida</taxon>
        <taxon>Liliopsida</taxon>
        <taxon>Asparagales</taxon>
        <taxon>Orchidaceae</taxon>
        <taxon>Vanilloideae</taxon>
        <taxon>Vanilleae</taxon>
        <taxon>Vanilla</taxon>
    </lineage>
</organism>
<name>A0A835R9J1_VANPL</name>
<reference evidence="12 13" key="1">
    <citation type="journal article" date="2020" name="Nat. Food">
        <title>A phased Vanilla planifolia genome enables genetic improvement of flavour and production.</title>
        <authorList>
            <person name="Hasing T."/>
            <person name="Tang H."/>
            <person name="Brym M."/>
            <person name="Khazi F."/>
            <person name="Huang T."/>
            <person name="Chambers A.H."/>
        </authorList>
    </citation>
    <scope>NUCLEOTIDE SEQUENCE [LARGE SCALE GENOMIC DNA]</scope>
    <source>
        <tissue evidence="12">Leaf</tissue>
    </source>
</reference>
<evidence type="ECO:0000259" key="11">
    <source>
        <dbReference type="PROSITE" id="PS51017"/>
    </source>
</evidence>
<dbReference type="SMR" id="A0A835R9J1"/>
<dbReference type="GO" id="GO:0006355">
    <property type="term" value="P:regulation of DNA-templated transcription"/>
    <property type="evidence" value="ECO:0007669"/>
    <property type="project" value="UniProtKB-ARBA"/>
</dbReference>
<evidence type="ECO:0000256" key="1">
    <source>
        <dbReference type="ARBA" id="ARBA00004123"/>
    </source>
</evidence>
<dbReference type="EMBL" id="JADCNL010000003">
    <property type="protein sequence ID" value="KAG0488120.1"/>
    <property type="molecule type" value="Genomic_DNA"/>
</dbReference>
<evidence type="ECO:0000256" key="4">
    <source>
        <dbReference type="ARBA" id="ARBA00022737"/>
    </source>
</evidence>
<dbReference type="InterPro" id="IPR000315">
    <property type="entry name" value="Znf_B-box"/>
</dbReference>
<dbReference type="PANTHER" id="PTHR31717">
    <property type="entry name" value="ZINC FINGER PROTEIN CONSTANS-LIKE 10"/>
    <property type="match status" value="1"/>
</dbReference>
<dbReference type="InterPro" id="IPR010402">
    <property type="entry name" value="CCT_domain"/>
</dbReference>
<keyword evidence="3" id="KW-0479">Metal-binding</keyword>
<dbReference type="GO" id="GO:0008270">
    <property type="term" value="F:zinc ion binding"/>
    <property type="evidence" value="ECO:0007669"/>
    <property type="project" value="UniProtKB-KW"/>
</dbReference>